<organism evidence="2">
    <name type="scientific">marine sediment metagenome</name>
    <dbReference type="NCBI Taxonomy" id="412755"/>
    <lineage>
        <taxon>unclassified sequences</taxon>
        <taxon>metagenomes</taxon>
        <taxon>ecological metagenomes</taxon>
    </lineage>
</organism>
<dbReference type="InterPro" id="IPR040758">
    <property type="entry name" value="PrmC_N"/>
</dbReference>
<feature type="domain" description="Release factor glutamine methyltransferase N-terminal" evidence="1">
    <location>
        <begin position="139"/>
        <end position="208"/>
    </location>
</feature>
<dbReference type="AlphaFoldDB" id="X1DLI9"/>
<protein>
    <recommendedName>
        <fullName evidence="1">Release factor glutamine methyltransferase N-terminal domain-containing protein</fullName>
    </recommendedName>
</protein>
<comment type="caution">
    <text evidence="2">The sequence shown here is derived from an EMBL/GenBank/DDBJ whole genome shotgun (WGS) entry which is preliminary data.</text>
</comment>
<dbReference type="Gene3D" id="1.10.8.10">
    <property type="entry name" value="DNA helicase RuvA subunit, C-terminal domain"/>
    <property type="match status" value="1"/>
</dbReference>
<dbReference type="SUPFAM" id="SSF53335">
    <property type="entry name" value="S-adenosyl-L-methionine-dependent methyltransferases"/>
    <property type="match status" value="1"/>
</dbReference>
<name>X1DLI9_9ZZZZ</name>
<dbReference type="EMBL" id="BARU01000470">
    <property type="protein sequence ID" value="GAH21052.1"/>
    <property type="molecule type" value="Genomic_DNA"/>
</dbReference>
<proteinExistence type="predicted"/>
<feature type="non-terminal residue" evidence="2">
    <location>
        <position position="217"/>
    </location>
</feature>
<dbReference type="Pfam" id="PF17827">
    <property type="entry name" value="PrmC_N"/>
    <property type="match status" value="1"/>
</dbReference>
<dbReference type="InterPro" id="IPR029063">
    <property type="entry name" value="SAM-dependent_MTases_sf"/>
</dbReference>
<sequence length="217" mass="25783">MQNKPNLLDAQMNVTSFHTVDYENKSNWTLGKNKPNQSQFPKSQNECKLTYNKGLQKKRRFRSPKKQTQFKPNFRKAKMNLNFYLTKDYENVPLRRRAEFKPNQTQFQTQRTLCEPFLFFTFLSASYNLAMQTWTIQKLLNWVTEHFTKKGIDSPRLSAELLLSHILAMKRIELYTQFDKAVDKQQLDRLHELVERAGRNEPVAYLTGKAEFYSLQL</sequence>
<gene>
    <name evidence="2" type="ORF">S03H2_01576</name>
</gene>
<evidence type="ECO:0000259" key="1">
    <source>
        <dbReference type="Pfam" id="PF17827"/>
    </source>
</evidence>
<reference evidence="2" key="1">
    <citation type="journal article" date="2014" name="Front. Microbiol.">
        <title>High frequency of phylogenetically diverse reductive dehalogenase-homologous genes in deep subseafloor sedimentary metagenomes.</title>
        <authorList>
            <person name="Kawai M."/>
            <person name="Futagami T."/>
            <person name="Toyoda A."/>
            <person name="Takaki Y."/>
            <person name="Nishi S."/>
            <person name="Hori S."/>
            <person name="Arai W."/>
            <person name="Tsubouchi T."/>
            <person name="Morono Y."/>
            <person name="Uchiyama I."/>
            <person name="Ito T."/>
            <person name="Fujiyama A."/>
            <person name="Inagaki F."/>
            <person name="Takami H."/>
        </authorList>
    </citation>
    <scope>NUCLEOTIDE SEQUENCE</scope>
    <source>
        <strain evidence="2">Expedition CK06-06</strain>
    </source>
</reference>
<evidence type="ECO:0000313" key="2">
    <source>
        <dbReference type="EMBL" id="GAH21052.1"/>
    </source>
</evidence>
<accession>X1DLI9</accession>